<keyword evidence="2" id="KW-0812">Transmembrane</keyword>
<keyword evidence="3" id="KW-0732">Signal</keyword>
<evidence type="ECO:0000256" key="3">
    <source>
        <dbReference type="SAM" id="SignalP"/>
    </source>
</evidence>
<feature type="compositionally biased region" description="Pro residues" evidence="1">
    <location>
        <begin position="802"/>
        <end position="812"/>
    </location>
</feature>
<evidence type="ECO:0000256" key="2">
    <source>
        <dbReference type="SAM" id="Phobius"/>
    </source>
</evidence>
<keyword evidence="2" id="KW-1133">Transmembrane helix</keyword>
<dbReference type="AlphaFoldDB" id="A0A8J2T324"/>
<dbReference type="EMBL" id="CAKKNE010000006">
    <property type="protein sequence ID" value="CAH0379962.1"/>
    <property type="molecule type" value="Genomic_DNA"/>
</dbReference>
<feature type="region of interest" description="Disordered" evidence="1">
    <location>
        <begin position="799"/>
        <end position="825"/>
    </location>
</feature>
<proteinExistence type="predicted"/>
<organism evidence="4 5">
    <name type="scientific">Pelagomonas calceolata</name>
    <dbReference type="NCBI Taxonomy" id="35677"/>
    <lineage>
        <taxon>Eukaryota</taxon>
        <taxon>Sar</taxon>
        <taxon>Stramenopiles</taxon>
        <taxon>Ochrophyta</taxon>
        <taxon>Pelagophyceae</taxon>
        <taxon>Pelagomonadales</taxon>
        <taxon>Pelagomonadaceae</taxon>
        <taxon>Pelagomonas</taxon>
    </lineage>
</organism>
<comment type="caution">
    <text evidence="4">The sequence shown here is derived from an EMBL/GenBank/DDBJ whole genome shotgun (WGS) entry which is preliminary data.</text>
</comment>
<accession>A0A8J2T324</accession>
<feature type="transmembrane region" description="Helical" evidence="2">
    <location>
        <begin position="717"/>
        <end position="750"/>
    </location>
</feature>
<dbReference type="OrthoDB" id="194211at2759"/>
<evidence type="ECO:0000256" key="1">
    <source>
        <dbReference type="SAM" id="MobiDB-lite"/>
    </source>
</evidence>
<gene>
    <name evidence="4" type="ORF">PECAL_6P15990</name>
</gene>
<name>A0A8J2T324_9STRA</name>
<keyword evidence="5" id="KW-1185">Reference proteome</keyword>
<keyword evidence="2" id="KW-0472">Membrane</keyword>
<protein>
    <submittedName>
        <fullName evidence="4">Uncharacterized protein</fullName>
    </submittedName>
</protein>
<reference evidence="4" key="1">
    <citation type="submission" date="2021-11" db="EMBL/GenBank/DDBJ databases">
        <authorList>
            <consortium name="Genoscope - CEA"/>
            <person name="William W."/>
        </authorList>
    </citation>
    <scope>NUCLEOTIDE SEQUENCE</scope>
</reference>
<feature type="signal peptide" evidence="3">
    <location>
        <begin position="1"/>
        <end position="17"/>
    </location>
</feature>
<feature type="chain" id="PRO_5035315876" evidence="3">
    <location>
        <begin position="18"/>
        <end position="825"/>
    </location>
</feature>
<dbReference type="Proteomes" id="UP000789595">
    <property type="component" value="Unassembled WGS sequence"/>
</dbReference>
<evidence type="ECO:0000313" key="4">
    <source>
        <dbReference type="EMBL" id="CAH0379962.1"/>
    </source>
</evidence>
<evidence type="ECO:0000313" key="5">
    <source>
        <dbReference type="Proteomes" id="UP000789595"/>
    </source>
</evidence>
<sequence length="825" mass="85599">MHAAGLFLLATASFTAADIVGDGTRQYASQGACMDPTTQITVCFRPGANPSNPSLTQTECEAASNVWYAKGAVGSDGCCLCDSNCDHSLETAAAGTCNYADTSAGSCKIAASGQVICDVTAGQCTSPNVWSAAGALDSDGCCFCDETCDHSAETGTDCHLEGYADESQSDGACYSATTHTVDCDIGHAACDVMGAYWYSPGYISGSSGCCWCDASCDHSLETGTDCSSFYSGGHGAEYTFAPTPWPIMYNDWGTGNGWCSSDLDEYVGDASDAAACWTMCEDRYGSDLVAIDWTPDGECYCQDDCQCMEAMEDGDIHLITSSDVAVLPDACVSACPAEETAWVDCLSNQNSLDDDDCGGGGDYFLATGGQSCDDACASSGGCDLAATTAAASSLETCKSILDDLGVSYGMSTGPGTSVDSSGCTYHPGQSGWAQLFGNPTCGTVDPDVSRQRVCACNCGTPGGDDDDDDDGDDDDFSPNTCADVQQWLSDGLCQDGPAVCQTEYQAYVECTYEDAAQSFLGLTCDFACARDCPAGSFDNLETCEDCDALDGDCADCECRDFDQVAEANCKAACLPAPVVTGSISLSGITAEDAEANKAVLQDAIARVAGVDTEAVTIQSVASARRRLQASVIVDYKIEANDFAAAEEASEKLQDAADDTSIIEAEIESSAAAVGQEAVFMNVKIEELSVAVVTTEAPTAAPTTYWDNKKRRIDDATLLILIIVCCVAVFCCLLALGTAAAFGAFGSCACFAKKKKMRVAEPSAPPLAHATVMAEAPPAMSPRSLAKTQEHIRRTAALMAEAPPSPPGPPPLAPIKATETLPAEMP</sequence>